<accession>E9HM32</accession>
<evidence type="ECO:0000313" key="2">
    <source>
        <dbReference type="Proteomes" id="UP000000305"/>
    </source>
</evidence>
<dbReference type="PhylomeDB" id="E9HM32"/>
<dbReference type="EMBL" id="GL732684">
    <property type="protein sequence ID" value="EFX67211.1"/>
    <property type="molecule type" value="Genomic_DNA"/>
</dbReference>
<evidence type="ECO:0000313" key="1">
    <source>
        <dbReference type="EMBL" id="EFX67211.1"/>
    </source>
</evidence>
<protein>
    <submittedName>
        <fullName evidence="1">Uncharacterized protein</fullName>
    </submittedName>
</protein>
<proteinExistence type="predicted"/>
<name>E9HM32_DAPPU</name>
<gene>
    <name evidence="1" type="ORF">DAPPUDRAFT_331305</name>
</gene>
<dbReference type="GO" id="GO:0010468">
    <property type="term" value="P:regulation of gene expression"/>
    <property type="evidence" value="ECO:0000318"/>
    <property type="project" value="GO_Central"/>
</dbReference>
<dbReference type="Proteomes" id="UP000000305">
    <property type="component" value="Unassembled WGS sequence"/>
</dbReference>
<dbReference type="KEGG" id="dpx:DAPPUDRAFT_331305"/>
<sequence>MGDKSLLDILGELSDPDVLVQYLIIQETTNPLLKKKFRTCQSLPILREIDLESKIVQVETHRQGGKLNTNNSTEPFVVFKTFSEKDGDSWWSFEKSLNDIIIQRSRDKDEVKNQLKGEKRQGTSTYAEDLEGKGCMRQLLTLLWIHMIVDAKYQRHLSRCESIMPLVMKKITKIGYEYESNFTYSALSAEERNPELSDFIDFLFNVSNWHPLKNTYGLRDKIIDCLKEKDGGVIKEYLSLKQAKFDMQIFSWKRIVWRPLAALTVPSLTWKENQPKLFLVPHADVKPGKGGEISEPALIRLLANEENIKQPNSAESQAVGMLNMLSVIDHCSNITKVHLYQSNGNNFMLANLISAVHTFIVFQTTSDKDGVHWWSLDRKADYIVLQRSRSLDAVKNKFGSQERKNVKCNIQDLVGKGSIKKLLTILWIHQVMEEFNPNKSSNRQSFVTLVSEAITFCRFSWEVHDRAGSQKEWVDTRQVEFGLGFWPSEFRVPSKCDSPEVPFLAAIKHKSLVI</sequence>
<organism evidence="1 2">
    <name type="scientific">Daphnia pulex</name>
    <name type="common">Water flea</name>
    <dbReference type="NCBI Taxonomy" id="6669"/>
    <lineage>
        <taxon>Eukaryota</taxon>
        <taxon>Metazoa</taxon>
        <taxon>Ecdysozoa</taxon>
        <taxon>Arthropoda</taxon>
        <taxon>Crustacea</taxon>
        <taxon>Branchiopoda</taxon>
        <taxon>Diplostraca</taxon>
        <taxon>Cladocera</taxon>
        <taxon>Anomopoda</taxon>
        <taxon>Daphniidae</taxon>
        <taxon>Daphnia</taxon>
    </lineage>
</organism>
<dbReference type="AlphaFoldDB" id="E9HM32"/>
<reference evidence="1 2" key="1">
    <citation type="journal article" date="2011" name="Science">
        <title>The ecoresponsive genome of Daphnia pulex.</title>
        <authorList>
            <person name="Colbourne J.K."/>
            <person name="Pfrender M.E."/>
            <person name="Gilbert D."/>
            <person name="Thomas W.K."/>
            <person name="Tucker A."/>
            <person name="Oakley T.H."/>
            <person name="Tokishita S."/>
            <person name="Aerts A."/>
            <person name="Arnold G.J."/>
            <person name="Basu M.K."/>
            <person name="Bauer D.J."/>
            <person name="Caceres C.E."/>
            <person name="Carmel L."/>
            <person name="Casola C."/>
            <person name="Choi J.H."/>
            <person name="Detter J.C."/>
            <person name="Dong Q."/>
            <person name="Dusheyko S."/>
            <person name="Eads B.D."/>
            <person name="Frohlich T."/>
            <person name="Geiler-Samerotte K.A."/>
            <person name="Gerlach D."/>
            <person name="Hatcher P."/>
            <person name="Jogdeo S."/>
            <person name="Krijgsveld J."/>
            <person name="Kriventseva E.V."/>
            <person name="Kultz D."/>
            <person name="Laforsch C."/>
            <person name="Lindquist E."/>
            <person name="Lopez J."/>
            <person name="Manak J.R."/>
            <person name="Muller J."/>
            <person name="Pangilinan J."/>
            <person name="Patwardhan R.P."/>
            <person name="Pitluck S."/>
            <person name="Pritham E.J."/>
            <person name="Rechtsteiner A."/>
            <person name="Rho M."/>
            <person name="Rogozin I.B."/>
            <person name="Sakarya O."/>
            <person name="Salamov A."/>
            <person name="Schaack S."/>
            <person name="Shapiro H."/>
            <person name="Shiga Y."/>
            <person name="Skalitzky C."/>
            <person name="Smith Z."/>
            <person name="Souvorov A."/>
            <person name="Sung W."/>
            <person name="Tang Z."/>
            <person name="Tsuchiya D."/>
            <person name="Tu H."/>
            <person name="Vos H."/>
            <person name="Wang M."/>
            <person name="Wolf Y.I."/>
            <person name="Yamagata H."/>
            <person name="Yamada T."/>
            <person name="Ye Y."/>
            <person name="Shaw J.R."/>
            <person name="Andrews J."/>
            <person name="Crease T.J."/>
            <person name="Tang H."/>
            <person name="Lucas S.M."/>
            <person name="Robertson H.M."/>
            <person name="Bork P."/>
            <person name="Koonin E.V."/>
            <person name="Zdobnov E.M."/>
            <person name="Grigoriev I.V."/>
            <person name="Lynch M."/>
            <person name="Boore J.L."/>
        </authorList>
    </citation>
    <scope>NUCLEOTIDE SEQUENCE [LARGE SCALE GENOMIC DNA]</scope>
</reference>
<keyword evidence="2" id="KW-1185">Reference proteome</keyword>
<dbReference type="InParanoid" id="E9HM32"/>
<dbReference type="HOGENOM" id="CLU_530259_0_0_1"/>
<dbReference type="GO" id="GO:0005634">
    <property type="term" value="C:nucleus"/>
    <property type="evidence" value="ECO:0000318"/>
    <property type="project" value="GO_Central"/>
</dbReference>